<proteinExistence type="predicted"/>
<organism evidence="2 3">
    <name type="scientific">Amycolatopsis rubida</name>
    <dbReference type="NCBI Taxonomy" id="112413"/>
    <lineage>
        <taxon>Bacteria</taxon>
        <taxon>Bacillati</taxon>
        <taxon>Actinomycetota</taxon>
        <taxon>Actinomycetes</taxon>
        <taxon>Pseudonocardiales</taxon>
        <taxon>Pseudonocardiaceae</taxon>
        <taxon>Amycolatopsis</taxon>
    </lineage>
</organism>
<comment type="caution">
    <text evidence="2">The sequence shown here is derived from an EMBL/GenBank/DDBJ whole genome shotgun (WGS) entry which is preliminary data.</text>
</comment>
<dbReference type="RefSeq" id="WP_067594282.1">
    <property type="nucleotide sequence ID" value="NZ_JAAGNC010000188.1"/>
</dbReference>
<feature type="region of interest" description="Disordered" evidence="1">
    <location>
        <begin position="38"/>
        <end position="80"/>
    </location>
</feature>
<sequence>MRILLLRSLGGHPARTVIDHDHAAAEWLLSTGLAVAAPDAQAEPTGPARVEPETTTHDDAVTSPTTRSNRQSSRTATPGG</sequence>
<accession>A0ABX0C003</accession>
<evidence type="ECO:0000313" key="3">
    <source>
        <dbReference type="Proteomes" id="UP000470404"/>
    </source>
</evidence>
<dbReference type="EMBL" id="JAAGNC010000188">
    <property type="protein sequence ID" value="NEC61006.1"/>
    <property type="molecule type" value="Genomic_DNA"/>
</dbReference>
<evidence type="ECO:0000256" key="1">
    <source>
        <dbReference type="SAM" id="MobiDB-lite"/>
    </source>
</evidence>
<gene>
    <name evidence="2" type="ORF">G3I59_36780</name>
</gene>
<feature type="compositionally biased region" description="Polar residues" evidence="1">
    <location>
        <begin position="62"/>
        <end position="80"/>
    </location>
</feature>
<feature type="compositionally biased region" description="Basic and acidic residues" evidence="1">
    <location>
        <begin position="50"/>
        <end position="60"/>
    </location>
</feature>
<dbReference type="Proteomes" id="UP000470404">
    <property type="component" value="Unassembled WGS sequence"/>
</dbReference>
<reference evidence="2 3" key="1">
    <citation type="submission" date="2020-01" db="EMBL/GenBank/DDBJ databases">
        <title>Insect and environment-associated Actinomycetes.</title>
        <authorList>
            <person name="Currrie C."/>
            <person name="Chevrette M."/>
            <person name="Carlson C."/>
            <person name="Stubbendieck R."/>
            <person name="Wendt-Pienkowski E."/>
        </authorList>
    </citation>
    <scope>NUCLEOTIDE SEQUENCE [LARGE SCALE GENOMIC DNA]</scope>
    <source>
        <strain evidence="2 3">SID8386</strain>
    </source>
</reference>
<name>A0ABX0C003_9PSEU</name>
<keyword evidence="3" id="KW-1185">Reference proteome</keyword>
<evidence type="ECO:0000313" key="2">
    <source>
        <dbReference type="EMBL" id="NEC61006.1"/>
    </source>
</evidence>
<protein>
    <submittedName>
        <fullName evidence="2">Uncharacterized protein</fullName>
    </submittedName>
</protein>